<organism evidence="1 2">
    <name type="scientific">Thermoproteus tenax (strain ATCC 35583 / DSM 2078 / JCM 9277 / NBRC 100435 / Kra 1)</name>
    <dbReference type="NCBI Taxonomy" id="768679"/>
    <lineage>
        <taxon>Archaea</taxon>
        <taxon>Thermoproteota</taxon>
        <taxon>Thermoprotei</taxon>
        <taxon>Thermoproteales</taxon>
        <taxon>Thermoproteaceae</taxon>
        <taxon>Thermoproteus</taxon>
    </lineage>
</organism>
<name>G4RJS5_THETK</name>
<dbReference type="RefSeq" id="WP_014127075.1">
    <property type="nucleotide sequence ID" value="NC_016070.1"/>
</dbReference>
<dbReference type="Proteomes" id="UP000002654">
    <property type="component" value="Chromosome"/>
</dbReference>
<reference evidence="1 2" key="1">
    <citation type="journal article" date="2011" name="PLoS ONE">
        <title>The complete genome sequence of Thermoproteus tenax: a physiologically versatile member of the Crenarchaeota.</title>
        <authorList>
            <person name="Siebers B."/>
            <person name="Zaparty M."/>
            <person name="Raddatz G."/>
            <person name="Tjaden B."/>
            <person name="Albers S.V."/>
            <person name="Bell S.D."/>
            <person name="Blombach F."/>
            <person name="Kletzin A."/>
            <person name="Kyrpides N."/>
            <person name="Lanz C."/>
            <person name="Plagens A."/>
            <person name="Rampp M."/>
            <person name="Rosinus A."/>
            <person name="von Jan M."/>
            <person name="Makarova K.S."/>
            <person name="Klenk H.P."/>
            <person name="Schuster S.C."/>
            <person name="Hensel R."/>
        </authorList>
    </citation>
    <scope>NUCLEOTIDE SEQUENCE [LARGE SCALE GENOMIC DNA]</scope>
    <source>
        <strain evidence="2">ATCC 35583 / DSM 2078 / JCM 9277 / NBRC 100435 / Kra 1</strain>
    </source>
</reference>
<dbReference type="PaxDb" id="768679-TTX_1180"/>
<dbReference type="STRING" id="768679.TTX_1180"/>
<dbReference type="KEGG" id="ttn:TTX_1180"/>
<proteinExistence type="predicted"/>
<accession>G4RJS5</accession>
<dbReference type="HOGENOM" id="CLU_3245563_0_0_2"/>
<protein>
    <submittedName>
        <fullName evidence="1">Uncharacterized protein</fullName>
    </submittedName>
</protein>
<dbReference type="AlphaFoldDB" id="G4RJS5"/>
<dbReference type="PATRIC" id="fig|768679.9.peg.1189"/>
<dbReference type="GeneID" id="77145473"/>
<gene>
    <name evidence="1" type="ordered locus">TTX_1180</name>
</gene>
<dbReference type="EMBL" id="FN869859">
    <property type="protein sequence ID" value="CCC81820.1"/>
    <property type="molecule type" value="Genomic_DNA"/>
</dbReference>
<keyword evidence="2" id="KW-1185">Reference proteome</keyword>
<evidence type="ECO:0000313" key="2">
    <source>
        <dbReference type="Proteomes" id="UP000002654"/>
    </source>
</evidence>
<evidence type="ECO:0000313" key="1">
    <source>
        <dbReference type="EMBL" id="CCC81820.1"/>
    </source>
</evidence>
<sequence length="42" mass="4882">MPIVRTSSVRLLEGLEYRYAAELAKLWQSAEGYKRGRLLEAR</sequence>